<keyword evidence="3" id="KW-0547">Nucleotide-binding</keyword>
<evidence type="ECO:0000256" key="2">
    <source>
        <dbReference type="ARBA" id="ARBA00022448"/>
    </source>
</evidence>
<evidence type="ECO:0000256" key="4">
    <source>
        <dbReference type="ARBA" id="ARBA00022840"/>
    </source>
</evidence>
<protein>
    <submittedName>
        <fullName evidence="6">ABC transporter ATP-binding protein</fullName>
    </submittedName>
</protein>
<dbReference type="InterPro" id="IPR017871">
    <property type="entry name" value="ABC_transporter-like_CS"/>
</dbReference>
<sequence length="318" mass="35072">MNALSKSYGDVAAVDALNLRVEEGEVFGLLGPNGAGKTTTTLMLLGLTEPTAGKAAIEGIDCTRDPLRVKRVVGYLPDNMGFYQDMTGRENLRMIGRMNGLRGEFLEARIEELLKRMGMIEAADRRAGTYSKGMKQRLGIADILLKDPDVLILDEPTNGVDPEGIRELTHLIRELADKDGRTILISSHQLHQIQQICDRVGIFVRGKLVACGRIEELAEQIERENGYCFAVGAQPGGEKLKKEIEDVEGVEGVELEGEIAVVRAKEDVRAAVAKRLVKAGFSLTFLQKRGGDLDDIYARYFEKAGENDAVRRKSERRA</sequence>
<dbReference type="PANTHER" id="PTHR43335:SF11">
    <property type="entry name" value="ABC TRANSPORTER RELATED"/>
    <property type="match status" value="1"/>
</dbReference>
<evidence type="ECO:0000256" key="1">
    <source>
        <dbReference type="ARBA" id="ARBA00005417"/>
    </source>
</evidence>
<dbReference type="PANTHER" id="PTHR43335">
    <property type="entry name" value="ABC TRANSPORTER, ATP-BINDING PROTEIN"/>
    <property type="match status" value="1"/>
</dbReference>
<dbReference type="PROSITE" id="PS00211">
    <property type="entry name" value="ABC_TRANSPORTER_1"/>
    <property type="match status" value="1"/>
</dbReference>
<dbReference type="GO" id="GO:0005524">
    <property type="term" value="F:ATP binding"/>
    <property type="evidence" value="ECO:0007669"/>
    <property type="project" value="UniProtKB-KW"/>
</dbReference>
<organism evidence="6 7">
    <name type="scientific">Candidatus Pullichristensenella excrementigallinarum</name>
    <dbReference type="NCBI Taxonomy" id="2840907"/>
    <lineage>
        <taxon>Bacteria</taxon>
        <taxon>Bacillati</taxon>
        <taxon>Bacillota</taxon>
        <taxon>Clostridia</taxon>
        <taxon>Candidatus Pullichristensenella</taxon>
    </lineage>
</organism>
<evidence type="ECO:0000259" key="5">
    <source>
        <dbReference type="PROSITE" id="PS50893"/>
    </source>
</evidence>
<proteinExistence type="inferred from homology"/>
<dbReference type="GO" id="GO:0016887">
    <property type="term" value="F:ATP hydrolysis activity"/>
    <property type="evidence" value="ECO:0007669"/>
    <property type="project" value="InterPro"/>
</dbReference>
<keyword evidence="2" id="KW-0813">Transport</keyword>
<dbReference type="Gene3D" id="3.40.50.300">
    <property type="entry name" value="P-loop containing nucleotide triphosphate hydrolases"/>
    <property type="match status" value="1"/>
</dbReference>
<dbReference type="AlphaFoldDB" id="A0A9D1IAX2"/>
<accession>A0A9D1IAX2</accession>
<comment type="caution">
    <text evidence="6">The sequence shown here is derived from an EMBL/GenBank/DDBJ whole genome shotgun (WGS) entry which is preliminary data.</text>
</comment>
<dbReference type="SUPFAM" id="SSF52540">
    <property type="entry name" value="P-loop containing nucleoside triphosphate hydrolases"/>
    <property type="match status" value="1"/>
</dbReference>
<dbReference type="InterPro" id="IPR027417">
    <property type="entry name" value="P-loop_NTPase"/>
</dbReference>
<evidence type="ECO:0000256" key="3">
    <source>
        <dbReference type="ARBA" id="ARBA00022741"/>
    </source>
</evidence>
<name>A0A9D1IAX2_9FIRM</name>
<dbReference type="PROSITE" id="PS50893">
    <property type="entry name" value="ABC_TRANSPORTER_2"/>
    <property type="match status" value="1"/>
</dbReference>
<comment type="similarity">
    <text evidence="1">Belongs to the ABC transporter superfamily.</text>
</comment>
<gene>
    <name evidence="6" type="ORF">IAB02_05010</name>
</gene>
<feature type="domain" description="ABC transporter" evidence="5">
    <location>
        <begin position="1"/>
        <end position="230"/>
    </location>
</feature>
<evidence type="ECO:0000313" key="7">
    <source>
        <dbReference type="Proteomes" id="UP000824072"/>
    </source>
</evidence>
<evidence type="ECO:0000313" key="6">
    <source>
        <dbReference type="EMBL" id="HIU33902.1"/>
    </source>
</evidence>
<dbReference type="EMBL" id="DVMU01000111">
    <property type="protein sequence ID" value="HIU33902.1"/>
    <property type="molecule type" value="Genomic_DNA"/>
</dbReference>
<dbReference type="InterPro" id="IPR003593">
    <property type="entry name" value="AAA+_ATPase"/>
</dbReference>
<dbReference type="SMART" id="SM00382">
    <property type="entry name" value="AAA"/>
    <property type="match status" value="1"/>
</dbReference>
<keyword evidence="4 6" id="KW-0067">ATP-binding</keyword>
<dbReference type="Pfam" id="PF00005">
    <property type="entry name" value="ABC_tran"/>
    <property type="match status" value="1"/>
</dbReference>
<reference evidence="6" key="1">
    <citation type="submission" date="2020-10" db="EMBL/GenBank/DDBJ databases">
        <authorList>
            <person name="Gilroy R."/>
        </authorList>
    </citation>
    <scope>NUCLEOTIDE SEQUENCE</scope>
    <source>
        <strain evidence="6">ChiHcec3-11533</strain>
    </source>
</reference>
<dbReference type="InterPro" id="IPR003439">
    <property type="entry name" value="ABC_transporter-like_ATP-bd"/>
</dbReference>
<dbReference type="Proteomes" id="UP000824072">
    <property type="component" value="Unassembled WGS sequence"/>
</dbReference>
<reference evidence="6" key="2">
    <citation type="journal article" date="2021" name="PeerJ">
        <title>Extensive microbial diversity within the chicken gut microbiome revealed by metagenomics and culture.</title>
        <authorList>
            <person name="Gilroy R."/>
            <person name="Ravi A."/>
            <person name="Getino M."/>
            <person name="Pursley I."/>
            <person name="Horton D.L."/>
            <person name="Alikhan N.F."/>
            <person name="Baker D."/>
            <person name="Gharbi K."/>
            <person name="Hall N."/>
            <person name="Watson M."/>
            <person name="Adriaenssens E.M."/>
            <person name="Foster-Nyarko E."/>
            <person name="Jarju S."/>
            <person name="Secka A."/>
            <person name="Antonio M."/>
            <person name="Oren A."/>
            <person name="Chaudhuri R.R."/>
            <person name="La Ragione R."/>
            <person name="Hildebrand F."/>
            <person name="Pallen M.J."/>
        </authorList>
    </citation>
    <scope>NUCLEOTIDE SEQUENCE</scope>
    <source>
        <strain evidence="6">ChiHcec3-11533</strain>
    </source>
</reference>